<evidence type="ECO:0000256" key="1">
    <source>
        <dbReference type="ARBA" id="ARBA00004713"/>
    </source>
</evidence>
<evidence type="ECO:0000256" key="4">
    <source>
        <dbReference type="ARBA" id="ARBA00022679"/>
    </source>
</evidence>
<evidence type="ECO:0000313" key="11">
    <source>
        <dbReference type="EMBL" id="KZE28870.1"/>
    </source>
</evidence>
<feature type="site" description="Transition state stabilizer" evidence="8">
    <location>
        <position position="206"/>
    </location>
</feature>
<dbReference type="InterPro" id="IPR007507">
    <property type="entry name" value="Glycos_transf_N"/>
</dbReference>
<evidence type="ECO:0000256" key="6">
    <source>
        <dbReference type="ARBA" id="ARBA00049183"/>
    </source>
</evidence>
<comment type="similarity">
    <text evidence="9">Belongs to the glycosyltransferase group 1 family.</text>
</comment>
<dbReference type="SUPFAM" id="SSF53756">
    <property type="entry name" value="UDP-Glycosyltransferase/glycogen phosphorylase"/>
    <property type="match status" value="1"/>
</dbReference>
<organism evidence="11 12">
    <name type="scientific">Crenobacter luteus</name>
    <dbReference type="NCBI Taxonomy" id="1452487"/>
    <lineage>
        <taxon>Bacteria</taxon>
        <taxon>Pseudomonadati</taxon>
        <taxon>Pseudomonadota</taxon>
        <taxon>Betaproteobacteria</taxon>
        <taxon>Neisseriales</taxon>
        <taxon>Neisseriaceae</taxon>
        <taxon>Crenobacter</taxon>
    </lineage>
</organism>
<dbReference type="STRING" id="1452487.AVW16_13450"/>
<feature type="site" description="Transition state stabilizer" evidence="8">
    <location>
        <position position="130"/>
    </location>
</feature>
<dbReference type="GO" id="GO:0043842">
    <property type="term" value="F:Kdo transferase activity"/>
    <property type="evidence" value="ECO:0007669"/>
    <property type="project" value="UniProtKB-EC"/>
</dbReference>
<evidence type="ECO:0000256" key="2">
    <source>
        <dbReference type="ARBA" id="ARBA00012621"/>
    </source>
</evidence>
<dbReference type="GO" id="GO:0009244">
    <property type="term" value="P:lipopolysaccharide core region biosynthetic process"/>
    <property type="evidence" value="ECO:0007669"/>
    <property type="project" value="UniProtKB-UniRule"/>
</dbReference>
<sequence>MSWRGVYSLAWRLGQPLVRRYLKKRGAKAPAYLEHWDERFGSRCAPRATGAIWIHAVSVGETRAAQPVIAALRRRFPDAPLLITQMTPTGRATAEALYPDAEVRYLPYDLPNAVAGFLAAYKPVFGVLMETEIWPNLLAAAEKVRVPMFLANARLSEKSLAGYKKVGALVRPAVKSFAAVLAQTDADAQRLAELSAAPVLVCGNSKYDIAAPADKLALGETFRAAIGARPVLVAASTRDDEEALLLDAWAARTTRDALLVLVPRHPERFDAVAAMASERGLTLARRSAGLGQLQADTDVWLGDSMGELFAYYAAADVAFVGGSLKPLGGQNLIEPASVGRPVLFGPSMFNFAEASALALSAGAARQCVDAAGVVAAFDALIADRAAREAMASAASGFTARHRGASERMAAEIAARVTGGRR</sequence>
<comment type="pathway">
    <text evidence="1 9">Bacterial outer membrane biogenesis; LPS core biosynthesis.</text>
</comment>
<dbReference type="UniPathway" id="UPA00958"/>
<dbReference type="EC" id="2.4.99.12" evidence="2 9"/>
<dbReference type="PANTHER" id="PTHR42755:SF1">
    <property type="entry name" value="3-DEOXY-D-MANNO-OCTULOSONIC ACID TRANSFERASE, MITOCHONDRIAL-RELATED"/>
    <property type="match status" value="1"/>
</dbReference>
<dbReference type="Gene3D" id="3.40.50.11720">
    <property type="entry name" value="3-Deoxy-D-manno-octulosonic-acid transferase, N-terminal domain"/>
    <property type="match status" value="1"/>
</dbReference>
<dbReference type="InterPro" id="IPR038107">
    <property type="entry name" value="Glycos_transf_N_sf"/>
</dbReference>
<comment type="caution">
    <text evidence="11">The sequence shown here is derived from an EMBL/GenBank/DDBJ whole genome shotgun (WGS) entry which is preliminary data.</text>
</comment>
<keyword evidence="9" id="KW-0472">Membrane</keyword>
<name>A0A165EXA2_9NEIS</name>
<dbReference type="GO" id="GO:0005886">
    <property type="term" value="C:plasma membrane"/>
    <property type="evidence" value="ECO:0007669"/>
    <property type="project" value="UniProtKB-SubCell"/>
</dbReference>
<evidence type="ECO:0000256" key="8">
    <source>
        <dbReference type="PIRSR" id="PIRSR639901-2"/>
    </source>
</evidence>
<keyword evidence="9" id="KW-1003">Cell membrane</keyword>
<dbReference type="RefSeq" id="WP_066613780.1">
    <property type="nucleotide sequence ID" value="NZ_LQQU01000035.1"/>
</dbReference>
<evidence type="ECO:0000256" key="5">
    <source>
        <dbReference type="ARBA" id="ARBA00031445"/>
    </source>
</evidence>
<reference evidence="12" key="1">
    <citation type="submission" date="2016-01" db="EMBL/GenBank/DDBJ databases">
        <title>Draft genome of Chromobacterium sp. F49.</title>
        <authorList>
            <person name="Hong K.W."/>
        </authorList>
    </citation>
    <scope>NUCLEOTIDE SEQUENCE [LARGE SCALE GENOMIC DNA]</scope>
    <source>
        <strain evidence="12">CN10</strain>
    </source>
</reference>
<evidence type="ECO:0000256" key="7">
    <source>
        <dbReference type="PIRSR" id="PIRSR639901-1"/>
    </source>
</evidence>
<protein>
    <recommendedName>
        <fullName evidence="3 9">3-deoxy-D-manno-octulosonic acid transferase</fullName>
        <shortName evidence="9">Kdo transferase</shortName>
        <ecNumber evidence="2 9">2.4.99.12</ecNumber>
    </recommendedName>
    <alternativeName>
        <fullName evidence="5 9">Lipid IV(A) 3-deoxy-D-manno-octulosonic acid transferase</fullName>
    </alternativeName>
</protein>
<dbReference type="AlphaFoldDB" id="A0A165EXA2"/>
<dbReference type="EMBL" id="LQQU01000035">
    <property type="protein sequence ID" value="KZE28870.1"/>
    <property type="molecule type" value="Genomic_DNA"/>
</dbReference>
<dbReference type="GO" id="GO:0009245">
    <property type="term" value="P:lipid A biosynthetic process"/>
    <property type="evidence" value="ECO:0007669"/>
    <property type="project" value="TreeGrafter"/>
</dbReference>
<feature type="active site" description="Proton acceptor" evidence="7">
    <location>
        <position position="61"/>
    </location>
</feature>
<dbReference type="Gene3D" id="3.40.50.2000">
    <property type="entry name" value="Glycogen Phosphorylase B"/>
    <property type="match status" value="1"/>
</dbReference>
<evidence type="ECO:0000259" key="10">
    <source>
        <dbReference type="Pfam" id="PF04413"/>
    </source>
</evidence>
<proteinExistence type="inferred from homology"/>
<dbReference type="Proteomes" id="UP000076625">
    <property type="component" value="Unassembled WGS sequence"/>
</dbReference>
<dbReference type="FunFam" id="3.40.50.11720:FF:000001">
    <property type="entry name" value="3-deoxy-D-manno-octulosonic acid transferase"/>
    <property type="match status" value="1"/>
</dbReference>
<dbReference type="InterPro" id="IPR039901">
    <property type="entry name" value="Kdotransferase"/>
</dbReference>
<dbReference type="OrthoDB" id="9789797at2"/>
<evidence type="ECO:0000256" key="3">
    <source>
        <dbReference type="ARBA" id="ARBA00019077"/>
    </source>
</evidence>
<comment type="function">
    <text evidence="9">Involved in lipopolysaccharide (LPS) biosynthesis. Catalyzes the transfer of 3-deoxy-D-manno-octulosonate (Kdo) residue(s) from CMP-Kdo to lipid IV(A), the tetraacyldisaccharide-1,4'-bisphosphate precursor of lipid A.</text>
</comment>
<comment type="subcellular location">
    <subcellularLocation>
        <location evidence="9">Cell membrane</location>
    </subcellularLocation>
</comment>
<gene>
    <name evidence="11" type="ORF">AVW16_13450</name>
</gene>
<comment type="catalytic activity">
    <reaction evidence="6 9">
        <text>lipid IVA (E. coli) + CMP-3-deoxy-beta-D-manno-octulosonate = alpha-Kdo-(2-&gt;6)-lipid IVA (E. coli) + CMP + H(+)</text>
        <dbReference type="Rhea" id="RHEA:28066"/>
        <dbReference type="ChEBI" id="CHEBI:15378"/>
        <dbReference type="ChEBI" id="CHEBI:58603"/>
        <dbReference type="ChEBI" id="CHEBI:60364"/>
        <dbReference type="ChEBI" id="CHEBI:60377"/>
        <dbReference type="ChEBI" id="CHEBI:85987"/>
        <dbReference type="EC" id="2.4.99.12"/>
    </reaction>
</comment>
<keyword evidence="9" id="KW-0448">Lipopolysaccharide biosynthesis</keyword>
<evidence type="ECO:0000313" key="12">
    <source>
        <dbReference type="Proteomes" id="UP000076625"/>
    </source>
</evidence>
<keyword evidence="12" id="KW-1185">Reference proteome</keyword>
<feature type="domain" description="3-deoxy-D-manno-octulosonic-acid transferase N-terminal" evidence="10">
    <location>
        <begin position="34"/>
        <end position="209"/>
    </location>
</feature>
<dbReference type="PANTHER" id="PTHR42755">
    <property type="entry name" value="3-DEOXY-MANNO-OCTULOSONATE CYTIDYLYLTRANSFERASE"/>
    <property type="match status" value="1"/>
</dbReference>
<keyword evidence="4 9" id="KW-0808">Transferase</keyword>
<dbReference type="Pfam" id="PF04413">
    <property type="entry name" value="Glycos_transf_N"/>
    <property type="match status" value="1"/>
</dbReference>
<accession>A0A165EXA2</accession>
<dbReference type="NCBIfam" id="NF004386">
    <property type="entry name" value="PRK05749.1-2"/>
    <property type="match status" value="1"/>
</dbReference>
<evidence type="ECO:0000256" key="9">
    <source>
        <dbReference type="RuleBase" id="RU365103"/>
    </source>
</evidence>